<evidence type="ECO:0000313" key="3">
    <source>
        <dbReference type="Proteomes" id="UP000314986"/>
    </source>
</evidence>
<dbReference type="SUPFAM" id="SSF48371">
    <property type="entry name" value="ARM repeat"/>
    <property type="match status" value="1"/>
</dbReference>
<evidence type="ECO:0000259" key="1">
    <source>
        <dbReference type="Pfam" id="PF20425"/>
    </source>
</evidence>
<reference evidence="2" key="5">
    <citation type="submission" date="2025-09" db="UniProtKB">
        <authorList>
            <consortium name="Ensembl"/>
        </authorList>
    </citation>
    <scope>IDENTIFICATION</scope>
</reference>
<organism evidence="2 3">
    <name type="scientific">Callorhinchus milii</name>
    <name type="common">Ghost shark</name>
    <dbReference type="NCBI Taxonomy" id="7868"/>
    <lineage>
        <taxon>Eukaryota</taxon>
        <taxon>Metazoa</taxon>
        <taxon>Chordata</taxon>
        <taxon>Craniata</taxon>
        <taxon>Vertebrata</taxon>
        <taxon>Chondrichthyes</taxon>
        <taxon>Holocephali</taxon>
        <taxon>Chimaeriformes</taxon>
        <taxon>Callorhinchidae</taxon>
        <taxon>Callorhinchus</taxon>
    </lineage>
</organism>
<name>A0A4W3GXP0_CALMI</name>
<dbReference type="Proteomes" id="UP000314986">
    <property type="component" value="Unassembled WGS sequence"/>
</dbReference>
<proteinExistence type="predicted"/>
<feature type="domain" description="Neurobeachin alpha-solenoid region" evidence="1">
    <location>
        <begin position="73"/>
        <end position="182"/>
    </location>
</feature>
<dbReference type="Ensembl" id="ENSCMIT00000008609.1">
    <property type="protein sequence ID" value="ENSCMIP00000008371.1"/>
    <property type="gene ID" value="ENSCMIG00000004491.1"/>
</dbReference>
<reference evidence="3" key="2">
    <citation type="journal article" date="2007" name="PLoS Biol.">
        <title>Survey sequencing and comparative analysis of the elephant shark (Callorhinchus milii) genome.</title>
        <authorList>
            <person name="Venkatesh B."/>
            <person name="Kirkness E.F."/>
            <person name="Loh Y.H."/>
            <person name="Halpern A.L."/>
            <person name="Lee A.P."/>
            <person name="Johnson J."/>
            <person name="Dandona N."/>
            <person name="Viswanathan L.D."/>
            <person name="Tay A."/>
            <person name="Venter J.C."/>
            <person name="Strausberg R.L."/>
            <person name="Brenner S."/>
        </authorList>
    </citation>
    <scope>NUCLEOTIDE SEQUENCE [LARGE SCALE GENOMIC DNA]</scope>
</reference>
<dbReference type="InterPro" id="IPR046852">
    <property type="entry name" value="Neurobeachin_a-sol"/>
</dbReference>
<evidence type="ECO:0000313" key="2">
    <source>
        <dbReference type="Ensembl" id="ENSCMIP00000008371.1"/>
    </source>
</evidence>
<reference evidence="3" key="1">
    <citation type="journal article" date="2006" name="Science">
        <title>Ancient noncoding elements conserved in the human genome.</title>
        <authorList>
            <person name="Venkatesh B."/>
            <person name="Kirkness E.F."/>
            <person name="Loh Y.H."/>
            <person name="Halpern A.L."/>
            <person name="Lee A.P."/>
            <person name="Johnson J."/>
            <person name="Dandona N."/>
            <person name="Viswanathan L.D."/>
            <person name="Tay A."/>
            <person name="Venter J.C."/>
            <person name="Strausberg R.L."/>
            <person name="Brenner S."/>
        </authorList>
    </citation>
    <scope>NUCLEOTIDE SEQUENCE [LARGE SCALE GENOMIC DNA]</scope>
</reference>
<sequence>MSVLRASGRLCPPGDDPQLLRVTLKCLIGTIHVLHGSGRDQRGVEIRSILDTYFRLLNGELPGLLEGGNHAPEDGFVTLRISMLNAISEMLNCSDRPVLQAVFLNNNCYEHIIQLIQNSKVYDEGSESITVHAIAVLTAIMKSSPSAKEVFKERIGYSHLYEVLKSRGRPSKRLLQELMNMVRAWFPPHPP</sequence>
<protein>
    <recommendedName>
        <fullName evidence="1">Neurobeachin alpha-solenoid region domain-containing protein</fullName>
    </recommendedName>
</protein>
<keyword evidence="3" id="KW-1185">Reference proteome</keyword>
<dbReference type="Pfam" id="PF20425">
    <property type="entry name" value="Neurobeachin"/>
    <property type="match status" value="1"/>
</dbReference>
<accession>A0A4W3GXP0</accession>
<dbReference type="GeneTree" id="ENSGT00940000158454"/>
<reference evidence="3" key="3">
    <citation type="journal article" date="2014" name="Nature">
        <title>Elephant shark genome provides unique insights into gnathostome evolution.</title>
        <authorList>
            <consortium name="International Elephant Shark Genome Sequencing Consortium"/>
            <person name="Venkatesh B."/>
            <person name="Lee A.P."/>
            <person name="Ravi V."/>
            <person name="Maurya A.K."/>
            <person name="Lian M.M."/>
            <person name="Swann J.B."/>
            <person name="Ohta Y."/>
            <person name="Flajnik M.F."/>
            <person name="Sutoh Y."/>
            <person name="Kasahara M."/>
            <person name="Hoon S."/>
            <person name="Gangu V."/>
            <person name="Roy S.W."/>
            <person name="Irimia M."/>
            <person name="Korzh V."/>
            <person name="Kondrychyn I."/>
            <person name="Lim Z.W."/>
            <person name="Tay B.H."/>
            <person name="Tohari S."/>
            <person name="Kong K.W."/>
            <person name="Ho S."/>
            <person name="Lorente-Galdos B."/>
            <person name="Quilez J."/>
            <person name="Marques-Bonet T."/>
            <person name="Raney B.J."/>
            <person name="Ingham P.W."/>
            <person name="Tay A."/>
            <person name="Hillier L.W."/>
            <person name="Minx P."/>
            <person name="Boehm T."/>
            <person name="Wilson R.K."/>
            <person name="Brenner S."/>
            <person name="Warren W.C."/>
        </authorList>
    </citation>
    <scope>NUCLEOTIDE SEQUENCE [LARGE SCALE GENOMIC DNA]</scope>
</reference>
<dbReference type="AlphaFoldDB" id="A0A4W3GXP0"/>
<dbReference type="InterPro" id="IPR016024">
    <property type="entry name" value="ARM-type_fold"/>
</dbReference>
<reference evidence="2" key="4">
    <citation type="submission" date="2025-08" db="UniProtKB">
        <authorList>
            <consortium name="Ensembl"/>
        </authorList>
    </citation>
    <scope>IDENTIFICATION</scope>
</reference>